<reference evidence="6 7" key="1">
    <citation type="submission" date="2019-02" db="EMBL/GenBank/DDBJ databases">
        <title>Deep-cultivation of Planctomycetes and their phenomic and genomic characterization uncovers novel biology.</title>
        <authorList>
            <person name="Wiegand S."/>
            <person name="Jogler M."/>
            <person name="Boedeker C."/>
            <person name="Pinto D."/>
            <person name="Vollmers J."/>
            <person name="Rivas-Marin E."/>
            <person name="Kohn T."/>
            <person name="Peeters S.H."/>
            <person name="Heuer A."/>
            <person name="Rast P."/>
            <person name="Oberbeckmann S."/>
            <person name="Bunk B."/>
            <person name="Jeske O."/>
            <person name="Meyerdierks A."/>
            <person name="Storesund J.E."/>
            <person name="Kallscheuer N."/>
            <person name="Luecker S."/>
            <person name="Lage O.M."/>
            <person name="Pohl T."/>
            <person name="Merkel B.J."/>
            <person name="Hornburger P."/>
            <person name="Mueller R.-W."/>
            <person name="Bruemmer F."/>
            <person name="Labrenz M."/>
            <person name="Spormann A.M."/>
            <person name="Op den Camp H."/>
            <person name="Overmann J."/>
            <person name="Amann R."/>
            <person name="Jetten M.S.M."/>
            <person name="Mascher T."/>
            <person name="Medema M.H."/>
            <person name="Devos D.P."/>
            <person name="Kaster A.-K."/>
            <person name="Ovreas L."/>
            <person name="Rohde M."/>
            <person name="Galperin M.Y."/>
            <person name="Jogler C."/>
        </authorList>
    </citation>
    <scope>NUCLEOTIDE SEQUENCE [LARGE SCALE GENOMIC DNA]</scope>
    <source>
        <strain evidence="6 7">Pan265</strain>
    </source>
</reference>
<dbReference type="Pfam" id="PF00356">
    <property type="entry name" value="LacI"/>
    <property type="match status" value="1"/>
</dbReference>
<keyword evidence="4" id="KW-0804">Transcription</keyword>
<keyword evidence="7" id="KW-1185">Reference proteome</keyword>
<gene>
    <name evidence="6" type="primary">degA_1</name>
    <name evidence="6" type="ORF">Pan265_03750</name>
</gene>
<dbReference type="PANTHER" id="PTHR30146">
    <property type="entry name" value="LACI-RELATED TRANSCRIPTIONAL REPRESSOR"/>
    <property type="match status" value="1"/>
</dbReference>
<proteinExistence type="predicted"/>
<evidence type="ECO:0000259" key="5">
    <source>
        <dbReference type="PROSITE" id="PS50932"/>
    </source>
</evidence>
<dbReference type="Proteomes" id="UP000320386">
    <property type="component" value="Chromosome"/>
</dbReference>
<dbReference type="Pfam" id="PF13377">
    <property type="entry name" value="Peripla_BP_3"/>
    <property type="match status" value="1"/>
</dbReference>
<dbReference type="EMBL" id="CP036280">
    <property type="protein sequence ID" value="QDU70547.1"/>
    <property type="molecule type" value="Genomic_DNA"/>
</dbReference>
<dbReference type="Gene3D" id="1.10.260.40">
    <property type="entry name" value="lambda repressor-like DNA-binding domains"/>
    <property type="match status" value="1"/>
</dbReference>
<dbReference type="SUPFAM" id="SSF53822">
    <property type="entry name" value="Periplasmic binding protein-like I"/>
    <property type="match status" value="1"/>
</dbReference>
<dbReference type="PROSITE" id="PS50932">
    <property type="entry name" value="HTH_LACI_2"/>
    <property type="match status" value="1"/>
</dbReference>
<keyword evidence="2" id="KW-0805">Transcription regulation</keyword>
<protein>
    <submittedName>
        <fullName evidence="6">HTH-type transcriptional regulator DegA</fullName>
    </submittedName>
</protein>
<sequence length="353" mass="38618">MAVTASDIARKLGISRQTVSKVLVGGKTNVRVSDRMATRIQKVADELGYRPNTAARLVSQGRRGSIDLLMSTERGSSVLPIALINSIHDKLIGLDLQLTVTRLPDSQLTDASYVPKILREHCADGILINYTHHVPVDLPPLLDKHKIPAVWINIRRENNCVYPDEVAGTRKATEHLLGLGHTKIAFHILSEHGHFSECDRRLGYELAMRDAGLMPQVVRAGARPRQECDAHPLQDDRLERVLAWLKKPDRPTAIVAYAPIDTVVIAYAAAQLGLTLGRDLSLVGVSDDGVTNPLGIAMTQLVTPQAELGANGIRMLMRQIETPALPLDPRPVEVPLTLGHSTGRHESTVRGAR</sequence>
<feature type="domain" description="HTH lacI-type" evidence="5">
    <location>
        <begin position="3"/>
        <end position="60"/>
    </location>
</feature>
<dbReference type="PANTHER" id="PTHR30146:SF148">
    <property type="entry name" value="HTH-TYPE TRANSCRIPTIONAL REPRESSOR PURR-RELATED"/>
    <property type="match status" value="1"/>
</dbReference>
<dbReference type="SUPFAM" id="SSF47413">
    <property type="entry name" value="lambda repressor-like DNA-binding domains"/>
    <property type="match status" value="1"/>
</dbReference>
<dbReference type="CDD" id="cd06267">
    <property type="entry name" value="PBP1_LacI_sugar_binding-like"/>
    <property type="match status" value="1"/>
</dbReference>
<dbReference type="GO" id="GO:0000976">
    <property type="term" value="F:transcription cis-regulatory region binding"/>
    <property type="evidence" value="ECO:0007669"/>
    <property type="project" value="TreeGrafter"/>
</dbReference>
<dbReference type="GO" id="GO:0003700">
    <property type="term" value="F:DNA-binding transcription factor activity"/>
    <property type="evidence" value="ECO:0007669"/>
    <property type="project" value="TreeGrafter"/>
</dbReference>
<dbReference type="CDD" id="cd01392">
    <property type="entry name" value="HTH_LacI"/>
    <property type="match status" value="1"/>
</dbReference>
<evidence type="ECO:0000256" key="4">
    <source>
        <dbReference type="ARBA" id="ARBA00023163"/>
    </source>
</evidence>
<dbReference type="InterPro" id="IPR010982">
    <property type="entry name" value="Lambda_DNA-bd_dom_sf"/>
</dbReference>
<keyword evidence="3" id="KW-0238">DNA-binding</keyword>
<dbReference type="OrthoDB" id="9784962at2"/>
<organism evidence="6 7">
    <name type="scientific">Mucisphaera calidilacus</name>
    <dbReference type="NCBI Taxonomy" id="2527982"/>
    <lineage>
        <taxon>Bacteria</taxon>
        <taxon>Pseudomonadati</taxon>
        <taxon>Planctomycetota</taxon>
        <taxon>Phycisphaerae</taxon>
        <taxon>Phycisphaerales</taxon>
        <taxon>Phycisphaeraceae</taxon>
        <taxon>Mucisphaera</taxon>
    </lineage>
</organism>
<accession>A0A518BUE1</accession>
<evidence type="ECO:0000256" key="1">
    <source>
        <dbReference type="ARBA" id="ARBA00022491"/>
    </source>
</evidence>
<evidence type="ECO:0000256" key="2">
    <source>
        <dbReference type="ARBA" id="ARBA00023015"/>
    </source>
</evidence>
<dbReference type="SMART" id="SM00354">
    <property type="entry name" value="HTH_LACI"/>
    <property type="match status" value="1"/>
</dbReference>
<keyword evidence="1" id="KW-0678">Repressor</keyword>
<dbReference type="InterPro" id="IPR000843">
    <property type="entry name" value="HTH_LacI"/>
</dbReference>
<name>A0A518BUE1_9BACT</name>
<dbReference type="AlphaFoldDB" id="A0A518BUE1"/>
<evidence type="ECO:0000313" key="6">
    <source>
        <dbReference type="EMBL" id="QDU70547.1"/>
    </source>
</evidence>
<dbReference type="RefSeq" id="WP_145444712.1">
    <property type="nucleotide sequence ID" value="NZ_CP036280.1"/>
</dbReference>
<evidence type="ECO:0000256" key="3">
    <source>
        <dbReference type="ARBA" id="ARBA00023125"/>
    </source>
</evidence>
<dbReference type="InterPro" id="IPR046335">
    <property type="entry name" value="LacI/GalR-like_sensor"/>
</dbReference>
<dbReference type="InterPro" id="IPR028082">
    <property type="entry name" value="Peripla_BP_I"/>
</dbReference>
<dbReference type="KEGG" id="mcad:Pan265_03750"/>
<dbReference type="Gene3D" id="3.40.50.2300">
    <property type="match status" value="2"/>
</dbReference>
<evidence type="ECO:0000313" key="7">
    <source>
        <dbReference type="Proteomes" id="UP000320386"/>
    </source>
</evidence>